<sequence length="150" mass="16671">MIHTFSAEHIDDVSSVLDCGYKKIGEVYRFILYSDNQQLKSVLEINMGVEHEGEMVNLVSVYAHNVFLQLHNCTGFVASETLQQVTFFGKTGGQTTGLIIEKNGSVNMYGNVDDRLLTGDFTKLPPEIMMGTIALSLTESLDFEGFSFDD</sequence>
<keyword evidence="2" id="KW-1185">Reference proteome</keyword>
<organism evidence="1 2">
    <name type="scientific">Cyclonatronum proteinivorum</name>
    <dbReference type="NCBI Taxonomy" id="1457365"/>
    <lineage>
        <taxon>Bacteria</taxon>
        <taxon>Pseudomonadati</taxon>
        <taxon>Balneolota</taxon>
        <taxon>Balneolia</taxon>
        <taxon>Balneolales</taxon>
        <taxon>Cyclonatronaceae</taxon>
        <taxon>Cyclonatronum</taxon>
    </lineage>
</organism>
<name>A0A345UKR6_9BACT</name>
<gene>
    <name evidence="1" type="ORF">CYPRO_1818</name>
</gene>
<evidence type="ECO:0000313" key="2">
    <source>
        <dbReference type="Proteomes" id="UP000254808"/>
    </source>
</evidence>
<accession>A0A345UKR6</accession>
<dbReference type="KEGG" id="cprv:CYPRO_1818"/>
<dbReference type="OrthoDB" id="9791971at2"/>
<evidence type="ECO:0000313" key="1">
    <source>
        <dbReference type="EMBL" id="AXJ01068.1"/>
    </source>
</evidence>
<dbReference type="EMBL" id="CP027806">
    <property type="protein sequence ID" value="AXJ01068.1"/>
    <property type="molecule type" value="Genomic_DNA"/>
</dbReference>
<protein>
    <submittedName>
        <fullName evidence="1">Uncharacterized protein</fullName>
    </submittedName>
</protein>
<dbReference type="AlphaFoldDB" id="A0A345UKR6"/>
<dbReference type="Proteomes" id="UP000254808">
    <property type="component" value="Chromosome"/>
</dbReference>
<dbReference type="RefSeq" id="WP_114984299.1">
    <property type="nucleotide sequence ID" value="NZ_CP027806.1"/>
</dbReference>
<reference evidence="1 2" key="1">
    <citation type="submission" date="2018-03" db="EMBL/GenBank/DDBJ databases">
        <title>Phenotypic and genomic properties of Cyclonatronum proteinivorum gen. nov., sp. nov., a haloalkaliphilic bacteroidete from soda lakes possessing Na+-translocating rhodopsin.</title>
        <authorList>
            <person name="Toshchakov S.V."/>
            <person name="Korzhenkov A."/>
            <person name="Samarov N.I."/>
            <person name="Kublanov I.V."/>
            <person name="Muntyan M.S."/>
            <person name="Sorokin D.Y."/>
        </authorList>
    </citation>
    <scope>NUCLEOTIDE SEQUENCE [LARGE SCALE GENOMIC DNA]</scope>
    <source>
        <strain evidence="1 2">Omega</strain>
    </source>
</reference>
<proteinExistence type="predicted"/>